<dbReference type="Proteomes" id="UP001482620">
    <property type="component" value="Unassembled WGS sequence"/>
</dbReference>
<proteinExistence type="predicted"/>
<accession>A0ABV0TK57</accession>
<evidence type="ECO:0000313" key="2">
    <source>
        <dbReference type="EMBL" id="MEQ2233199.1"/>
    </source>
</evidence>
<comment type="caution">
    <text evidence="2">The sequence shown here is derived from an EMBL/GenBank/DDBJ whole genome shotgun (WGS) entry which is preliminary data.</text>
</comment>
<keyword evidence="3" id="KW-1185">Reference proteome</keyword>
<gene>
    <name evidence="2" type="ORF">ILYODFUR_019565</name>
</gene>
<keyword evidence="1" id="KW-1133">Transmembrane helix</keyword>
<keyword evidence="1" id="KW-0472">Membrane</keyword>
<dbReference type="EMBL" id="JAHRIQ010036721">
    <property type="protein sequence ID" value="MEQ2233199.1"/>
    <property type="molecule type" value="Genomic_DNA"/>
</dbReference>
<evidence type="ECO:0000256" key="1">
    <source>
        <dbReference type="SAM" id="Phobius"/>
    </source>
</evidence>
<protein>
    <submittedName>
        <fullName evidence="2">Uncharacterized protein</fullName>
    </submittedName>
</protein>
<sequence>MGNVESVDGQSEMKHHIMPLKVPMPDPTELEEKFAIVLFGSVCFTAVPSFLHLCVSTLCYPHQVWVTSPKSEKAIRCLLWRKGGACFLTLRSVAFSSVRLYPGVG</sequence>
<feature type="transmembrane region" description="Helical" evidence="1">
    <location>
        <begin position="34"/>
        <end position="60"/>
    </location>
</feature>
<name>A0ABV0TK57_9TELE</name>
<organism evidence="2 3">
    <name type="scientific">Ilyodon furcidens</name>
    <name type="common">goldbreast splitfin</name>
    <dbReference type="NCBI Taxonomy" id="33524"/>
    <lineage>
        <taxon>Eukaryota</taxon>
        <taxon>Metazoa</taxon>
        <taxon>Chordata</taxon>
        <taxon>Craniata</taxon>
        <taxon>Vertebrata</taxon>
        <taxon>Euteleostomi</taxon>
        <taxon>Actinopterygii</taxon>
        <taxon>Neopterygii</taxon>
        <taxon>Teleostei</taxon>
        <taxon>Neoteleostei</taxon>
        <taxon>Acanthomorphata</taxon>
        <taxon>Ovalentaria</taxon>
        <taxon>Atherinomorphae</taxon>
        <taxon>Cyprinodontiformes</taxon>
        <taxon>Goodeidae</taxon>
        <taxon>Ilyodon</taxon>
    </lineage>
</organism>
<keyword evidence="1" id="KW-0812">Transmembrane</keyword>
<reference evidence="2 3" key="1">
    <citation type="submission" date="2021-06" db="EMBL/GenBank/DDBJ databases">
        <authorList>
            <person name="Palmer J.M."/>
        </authorList>
    </citation>
    <scope>NUCLEOTIDE SEQUENCE [LARGE SCALE GENOMIC DNA]</scope>
    <source>
        <strain evidence="3">if_2019</strain>
        <tissue evidence="2">Muscle</tissue>
    </source>
</reference>
<evidence type="ECO:0000313" key="3">
    <source>
        <dbReference type="Proteomes" id="UP001482620"/>
    </source>
</evidence>